<proteinExistence type="predicted"/>
<sequence length="191" mass="20914">MMKRPLAYSCSPVDRWPFTRLLTHLFPSHPPVQVPTPWSGLRRYAVCQSSIDTDSGTTNRATLRIGDTCTRGPAVFPSEPPFELLVSYPLHPAIPIPFSQESATKIEHRPRKKSSSAPREAPPSPRYPCAAPLRLGVLPSPASERSKPASAVDFSTRAGSPETKRKPPACSESEALACTVRRQCRGAERAK</sequence>
<protein>
    <submittedName>
        <fullName evidence="2">Uncharacterized protein</fullName>
    </submittedName>
</protein>
<dbReference type="AlphaFoldDB" id="A0A2T3B0Q7"/>
<accession>A0A2T3B0Q7</accession>
<reference evidence="2 3" key="1">
    <citation type="journal article" date="2018" name="New Phytol.">
        <title>Comparative genomics and transcriptomics depict ericoid mycorrhizal fungi as versatile saprotrophs and plant mutualists.</title>
        <authorList>
            <person name="Martino E."/>
            <person name="Morin E."/>
            <person name="Grelet G.A."/>
            <person name="Kuo A."/>
            <person name="Kohler A."/>
            <person name="Daghino S."/>
            <person name="Barry K.W."/>
            <person name="Cichocki N."/>
            <person name="Clum A."/>
            <person name="Dockter R.B."/>
            <person name="Hainaut M."/>
            <person name="Kuo R.C."/>
            <person name="LaButti K."/>
            <person name="Lindahl B.D."/>
            <person name="Lindquist E.A."/>
            <person name="Lipzen A."/>
            <person name="Khouja H.R."/>
            <person name="Magnuson J."/>
            <person name="Murat C."/>
            <person name="Ohm R.A."/>
            <person name="Singer S.W."/>
            <person name="Spatafora J.W."/>
            <person name="Wang M."/>
            <person name="Veneault-Fourrey C."/>
            <person name="Henrissat B."/>
            <person name="Grigoriev I.V."/>
            <person name="Martin F.M."/>
            <person name="Perotto S."/>
        </authorList>
    </citation>
    <scope>NUCLEOTIDE SEQUENCE [LARGE SCALE GENOMIC DNA]</scope>
    <source>
        <strain evidence="2 3">ATCC 22711</strain>
    </source>
</reference>
<evidence type="ECO:0000313" key="3">
    <source>
        <dbReference type="Proteomes" id="UP000241818"/>
    </source>
</evidence>
<dbReference type="Proteomes" id="UP000241818">
    <property type="component" value="Unassembled WGS sequence"/>
</dbReference>
<keyword evidence="3" id="KW-1185">Reference proteome</keyword>
<dbReference type="EMBL" id="KZ679012">
    <property type="protein sequence ID" value="PSS16962.1"/>
    <property type="molecule type" value="Genomic_DNA"/>
</dbReference>
<dbReference type="RefSeq" id="XP_024720470.1">
    <property type="nucleotide sequence ID" value="XM_024865190.1"/>
</dbReference>
<evidence type="ECO:0000256" key="1">
    <source>
        <dbReference type="SAM" id="MobiDB-lite"/>
    </source>
</evidence>
<dbReference type="InParanoid" id="A0A2T3B0Q7"/>
<gene>
    <name evidence="2" type="ORF">M430DRAFT_250763</name>
</gene>
<dbReference type="GeneID" id="36573271"/>
<name>A0A2T3B0Q7_AMORE</name>
<evidence type="ECO:0000313" key="2">
    <source>
        <dbReference type="EMBL" id="PSS16962.1"/>
    </source>
</evidence>
<organism evidence="2 3">
    <name type="scientific">Amorphotheca resinae ATCC 22711</name>
    <dbReference type="NCBI Taxonomy" id="857342"/>
    <lineage>
        <taxon>Eukaryota</taxon>
        <taxon>Fungi</taxon>
        <taxon>Dikarya</taxon>
        <taxon>Ascomycota</taxon>
        <taxon>Pezizomycotina</taxon>
        <taxon>Leotiomycetes</taxon>
        <taxon>Helotiales</taxon>
        <taxon>Amorphothecaceae</taxon>
        <taxon>Amorphotheca</taxon>
    </lineage>
</organism>
<feature type="region of interest" description="Disordered" evidence="1">
    <location>
        <begin position="99"/>
        <end position="173"/>
    </location>
</feature>